<proteinExistence type="predicted"/>
<evidence type="ECO:0000313" key="3">
    <source>
        <dbReference type="Proteomes" id="UP001215280"/>
    </source>
</evidence>
<keyword evidence="3" id="KW-1185">Reference proteome</keyword>
<protein>
    <submittedName>
        <fullName evidence="2">Uncharacterized protein</fullName>
    </submittedName>
</protein>
<gene>
    <name evidence="2" type="ORF">DFH07DRAFT_759118</name>
</gene>
<evidence type="ECO:0000313" key="2">
    <source>
        <dbReference type="EMBL" id="KAJ7724302.1"/>
    </source>
</evidence>
<feature type="signal peptide" evidence="1">
    <location>
        <begin position="1"/>
        <end position="21"/>
    </location>
</feature>
<feature type="chain" id="PRO_5042145876" evidence="1">
    <location>
        <begin position="22"/>
        <end position="198"/>
    </location>
</feature>
<organism evidence="2 3">
    <name type="scientific">Mycena maculata</name>
    <dbReference type="NCBI Taxonomy" id="230809"/>
    <lineage>
        <taxon>Eukaryota</taxon>
        <taxon>Fungi</taxon>
        <taxon>Dikarya</taxon>
        <taxon>Basidiomycota</taxon>
        <taxon>Agaricomycotina</taxon>
        <taxon>Agaricomycetes</taxon>
        <taxon>Agaricomycetidae</taxon>
        <taxon>Agaricales</taxon>
        <taxon>Marasmiineae</taxon>
        <taxon>Mycenaceae</taxon>
        <taxon>Mycena</taxon>
    </lineage>
</organism>
<dbReference type="EMBL" id="JARJLG010000239">
    <property type="protein sequence ID" value="KAJ7724302.1"/>
    <property type="molecule type" value="Genomic_DNA"/>
</dbReference>
<evidence type="ECO:0000256" key="1">
    <source>
        <dbReference type="SAM" id="SignalP"/>
    </source>
</evidence>
<comment type="caution">
    <text evidence="2">The sequence shown here is derived from an EMBL/GenBank/DDBJ whole genome shotgun (WGS) entry which is preliminary data.</text>
</comment>
<keyword evidence="1" id="KW-0732">Signal</keyword>
<sequence>MNLSILTSVLAAFFLAHVASALLTKRDITATSSWSSYSLQCYLTAAASILAVETRHAAWISSAVGHGSPWDTAFQTPLSFYPVNSLAASFIVSCPAANSASLPSLTTYPTLAFTDAHARAGTTATLTFPFNSKAAFVAFVSGMGTPVFVPLQSSNRVTIPGGLHGLVFMFVTSDGGNVDDSTMVAGPNVALDSSGNVV</sequence>
<dbReference type="AlphaFoldDB" id="A0AAD7HN07"/>
<name>A0AAD7HN07_9AGAR</name>
<reference evidence="2" key="1">
    <citation type="submission" date="2023-03" db="EMBL/GenBank/DDBJ databases">
        <title>Massive genome expansion in bonnet fungi (Mycena s.s.) driven by repeated elements and novel gene families across ecological guilds.</title>
        <authorList>
            <consortium name="Lawrence Berkeley National Laboratory"/>
            <person name="Harder C.B."/>
            <person name="Miyauchi S."/>
            <person name="Viragh M."/>
            <person name="Kuo A."/>
            <person name="Thoen E."/>
            <person name="Andreopoulos B."/>
            <person name="Lu D."/>
            <person name="Skrede I."/>
            <person name="Drula E."/>
            <person name="Henrissat B."/>
            <person name="Morin E."/>
            <person name="Kohler A."/>
            <person name="Barry K."/>
            <person name="LaButti K."/>
            <person name="Morin E."/>
            <person name="Salamov A."/>
            <person name="Lipzen A."/>
            <person name="Mereny Z."/>
            <person name="Hegedus B."/>
            <person name="Baldrian P."/>
            <person name="Stursova M."/>
            <person name="Weitz H."/>
            <person name="Taylor A."/>
            <person name="Grigoriev I.V."/>
            <person name="Nagy L.G."/>
            <person name="Martin F."/>
            <person name="Kauserud H."/>
        </authorList>
    </citation>
    <scope>NUCLEOTIDE SEQUENCE</scope>
    <source>
        <strain evidence="2">CBHHK188m</strain>
    </source>
</reference>
<dbReference type="Proteomes" id="UP001215280">
    <property type="component" value="Unassembled WGS sequence"/>
</dbReference>
<accession>A0AAD7HN07</accession>